<evidence type="ECO:0000256" key="3">
    <source>
        <dbReference type="ARBA" id="ARBA00012891"/>
    </source>
</evidence>
<feature type="compositionally biased region" description="Basic and acidic residues" evidence="11">
    <location>
        <begin position="453"/>
        <end position="476"/>
    </location>
</feature>
<evidence type="ECO:0000313" key="14">
    <source>
        <dbReference type="EMBL" id="MDZ5461105.1"/>
    </source>
</evidence>
<dbReference type="PROSITE" id="PS52039">
    <property type="entry name" value="TOPO_IA_2"/>
    <property type="match status" value="1"/>
</dbReference>
<dbReference type="PROSITE" id="PS00396">
    <property type="entry name" value="TOPO_IA_1"/>
    <property type="match status" value="1"/>
</dbReference>
<feature type="domain" description="Toprim" evidence="12">
    <location>
        <begin position="2"/>
        <end position="132"/>
    </location>
</feature>
<feature type="non-terminal residue" evidence="14">
    <location>
        <position position="759"/>
    </location>
</feature>
<dbReference type="PRINTS" id="PR00417">
    <property type="entry name" value="PRTPISMRASEI"/>
</dbReference>
<evidence type="ECO:0000256" key="7">
    <source>
        <dbReference type="ARBA" id="ARBA00030003"/>
    </source>
</evidence>
<evidence type="ECO:0000256" key="2">
    <source>
        <dbReference type="ARBA" id="ARBA00009446"/>
    </source>
</evidence>
<feature type="region of interest" description="Disordered" evidence="11">
    <location>
        <begin position="453"/>
        <end position="502"/>
    </location>
</feature>
<dbReference type="CDD" id="cd01028">
    <property type="entry name" value="TOPRIM_TopoIA"/>
    <property type="match status" value="1"/>
</dbReference>
<proteinExistence type="inferred from homology"/>
<protein>
    <recommendedName>
        <fullName evidence="3">DNA topoisomerase</fullName>
        <ecNumber evidence="3">5.6.2.1</ecNumber>
    </recommendedName>
    <alternativeName>
        <fullName evidence="10">Omega-protein</fullName>
    </alternativeName>
    <alternativeName>
        <fullName evidence="9">Relaxing enzyme</fullName>
    </alternativeName>
    <alternativeName>
        <fullName evidence="7">Swivelase</fullName>
    </alternativeName>
    <alternativeName>
        <fullName evidence="8">Untwisting enzyme</fullName>
    </alternativeName>
</protein>
<comment type="similarity">
    <text evidence="2">Belongs to the type IA topoisomerase family.</text>
</comment>
<dbReference type="SUPFAM" id="SSF56712">
    <property type="entry name" value="Prokaryotic type I DNA topoisomerase"/>
    <property type="match status" value="1"/>
</dbReference>
<keyword evidence="15" id="KW-1185">Reference proteome</keyword>
<gene>
    <name evidence="14" type="ORF">SM757_31490</name>
</gene>
<evidence type="ECO:0000259" key="12">
    <source>
        <dbReference type="PROSITE" id="PS50880"/>
    </source>
</evidence>
<dbReference type="SMART" id="SM00436">
    <property type="entry name" value="TOP1Bc"/>
    <property type="match status" value="1"/>
</dbReference>
<comment type="caution">
    <text evidence="14">The sequence shown here is derived from an EMBL/GenBank/DDBJ whole genome shotgun (WGS) entry which is preliminary data.</text>
</comment>
<evidence type="ECO:0000256" key="10">
    <source>
        <dbReference type="ARBA" id="ARBA00032877"/>
    </source>
</evidence>
<dbReference type="Gene3D" id="1.10.460.10">
    <property type="entry name" value="Topoisomerase I, domain 2"/>
    <property type="match status" value="1"/>
</dbReference>
<evidence type="ECO:0000256" key="1">
    <source>
        <dbReference type="ARBA" id="ARBA00000213"/>
    </source>
</evidence>
<dbReference type="SMART" id="SM00493">
    <property type="entry name" value="TOPRIM"/>
    <property type="match status" value="1"/>
</dbReference>
<dbReference type="Pfam" id="PF01751">
    <property type="entry name" value="Toprim"/>
    <property type="match status" value="1"/>
</dbReference>
<dbReference type="Gene3D" id="2.70.20.10">
    <property type="entry name" value="Topoisomerase I, domain 3"/>
    <property type="match status" value="1"/>
</dbReference>
<dbReference type="InterPro" id="IPR013826">
    <property type="entry name" value="Topo_IA_cen_sub3"/>
</dbReference>
<dbReference type="Gene3D" id="1.10.290.10">
    <property type="entry name" value="Topoisomerase I, domain 4"/>
    <property type="match status" value="1"/>
</dbReference>
<dbReference type="Pfam" id="PF01131">
    <property type="entry name" value="Topoisom_bac"/>
    <property type="match status" value="1"/>
</dbReference>
<dbReference type="Gene3D" id="3.40.50.140">
    <property type="match status" value="1"/>
</dbReference>
<dbReference type="InterPro" id="IPR013824">
    <property type="entry name" value="Topo_IA_cen_sub1"/>
</dbReference>
<dbReference type="InterPro" id="IPR003602">
    <property type="entry name" value="Topo_IA_DNA-bd_dom"/>
</dbReference>
<accession>A0ABU5IQC7</accession>
<sequence>MKTLIVAEKPSVAADIAQALGGFTRRGPYFERSDLLVAAARGHLVQLGVRKEDDPGFNLARLPVIPERFALEALPDAKPTLDLLRQLAGRPDVQGLINACDAGREGELIFRLIVEFLHVRKPVERMWLQTMTATGIKQAFAHRRSDADMRALADAARSRAEADWLIGVNATRALTKANLVAPGELVSAGRVQTPTLALLVDREESIRNFEPRDFWEVIATLSVAAGPWQAKWFDPGFKPGDDPAARADRTFDRAVAEAVQQACAGVAPSSVTDTSKPTRRSPPKLFDLTTLQRTANARFGYSAKTTLALAQALYEQHKVLTYPRTDSNHLPQDYPPKVAQVLKLLPQHLQPFAQSILEHGWASQRHPVFDNRKISDHFAIIPTGKAPVGLSEAESRIYDLVARRFLAAFHPAAEYLETTRLAEIAGHRFRATGRVLVSPGWLVVYGGEAADMAKETEPAKDKAKDKGQPKERDKEVQNLPPMRPGEPVSNDEVKLHAGRTTPPPRFTEASLLAAMENAGRQVDDEALAAALKERGLGTPATRANTIEELLSPKKHYAERSGKELVPTEKGIKLIACLRAHGLMALASPELTGKWESRLARIERGQDTRADFMAGVATTTQALVERIRAKAVAAPASASGAARAGTGMGVGVGTGGRAGVGGSGAATDIACRCGQGRLEERPKSWACAACGLAIWKEIAGRKTRKMDVRALCKSGHTAVLDGFTSKSGKAFSAALRLAAAEGAMKVELSFDAPPPAAPAR</sequence>
<evidence type="ECO:0000313" key="15">
    <source>
        <dbReference type="Proteomes" id="UP001293718"/>
    </source>
</evidence>
<organism evidence="14 15">
    <name type="scientific">Azohydromonas lata</name>
    <dbReference type="NCBI Taxonomy" id="45677"/>
    <lineage>
        <taxon>Bacteria</taxon>
        <taxon>Pseudomonadati</taxon>
        <taxon>Pseudomonadota</taxon>
        <taxon>Betaproteobacteria</taxon>
        <taxon>Burkholderiales</taxon>
        <taxon>Sphaerotilaceae</taxon>
        <taxon>Azohydromonas</taxon>
    </lineage>
</organism>
<evidence type="ECO:0000256" key="5">
    <source>
        <dbReference type="ARBA" id="ARBA00023125"/>
    </source>
</evidence>
<dbReference type="InterPro" id="IPR025589">
    <property type="entry name" value="Toprim_C_rpt"/>
</dbReference>
<evidence type="ECO:0000259" key="13">
    <source>
        <dbReference type="PROSITE" id="PS52039"/>
    </source>
</evidence>
<dbReference type="InterPro" id="IPR023405">
    <property type="entry name" value="Topo_IA_core_domain"/>
</dbReference>
<dbReference type="Proteomes" id="UP001293718">
    <property type="component" value="Unassembled WGS sequence"/>
</dbReference>
<feature type="domain" description="Topo IA-type catalytic" evidence="13">
    <location>
        <begin position="149"/>
        <end position="623"/>
    </location>
</feature>
<dbReference type="InterPro" id="IPR003601">
    <property type="entry name" value="Topo_IA_2"/>
</dbReference>
<dbReference type="SMART" id="SM00437">
    <property type="entry name" value="TOP1Ac"/>
    <property type="match status" value="1"/>
</dbReference>
<dbReference type="PANTHER" id="PTHR11390">
    <property type="entry name" value="PROKARYOTIC DNA TOPOISOMERASE"/>
    <property type="match status" value="1"/>
</dbReference>
<evidence type="ECO:0000256" key="8">
    <source>
        <dbReference type="ARBA" id="ARBA00031985"/>
    </source>
</evidence>
<dbReference type="EC" id="5.6.2.1" evidence="3"/>
<dbReference type="InterPro" id="IPR013497">
    <property type="entry name" value="Topo_IA_cen"/>
</dbReference>
<evidence type="ECO:0000256" key="4">
    <source>
        <dbReference type="ARBA" id="ARBA00023029"/>
    </source>
</evidence>
<evidence type="ECO:0000256" key="6">
    <source>
        <dbReference type="ARBA" id="ARBA00023235"/>
    </source>
</evidence>
<dbReference type="CDD" id="cd00186">
    <property type="entry name" value="TOP1Ac"/>
    <property type="match status" value="1"/>
</dbReference>
<evidence type="ECO:0000256" key="9">
    <source>
        <dbReference type="ARBA" id="ARBA00032235"/>
    </source>
</evidence>
<name>A0ABU5IQC7_9BURK</name>
<dbReference type="PANTHER" id="PTHR11390:SF21">
    <property type="entry name" value="DNA TOPOISOMERASE 3-ALPHA"/>
    <property type="match status" value="1"/>
</dbReference>
<dbReference type="Pfam" id="PF13342">
    <property type="entry name" value="Toprim_Crpt"/>
    <property type="match status" value="1"/>
</dbReference>
<keyword evidence="5" id="KW-0238">DNA-binding</keyword>
<keyword evidence="6 14" id="KW-0413">Isomerase</keyword>
<dbReference type="PROSITE" id="PS50880">
    <property type="entry name" value="TOPRIM"/>
    <property type="match status" value="1"/>
</dbReference>
<dbReference type="RefSeq" id="WP_322468368.1">
    <property type="nucleotide sequence ID" value="NZ_JAXOJX010000097.1"/>
</dbReference>
<dbReference type="InterPro" id="IPR006171">
    <property type="entry name" value="TOPRIM_dom"/>
</dbReference>
<dbReference type="InterPro" id="IPR023406">
    <property type="entry name" value="Topo_IA_AS"/>
</dbReference>
<keyword evidence="4" id="KW-0799">Topoisomerase</keyword>
<dbReference type="EMBL" id="JAXOJX010000097">
    <property type="protein sequence ID" value="MDZ5461105.1"/>
    <property type="molecule type" value="Genomic_DNA"/>
</dbReference>
<dbReference type="InterPro" id="IPR000380">
    <property type="entry name" value="Topo_IA"/>
</dbReference>
<comment type="catalytic activity">
    <reaction evidence="1">
        <text>ATP-independent breakage of single-stranded DNA, followed by passage and rejoining.</text>
        <dbReference type="EC" id="5.6.2.1"/>
    </reaction>
</comment>
<reference evidence="14 15" key="1">
    <citation type="submission" date="2023-11" db="EMBL/GenBank/DDBJ databases">
        <title>Draft genome of Azohydromonas lata strain H1 (DSM1123), a polyhydroxyalkanoate producer.</title>
        <authorList>
            <person name="Traversa D."/>
            <person name="D'Addabbo P."/>
            <person name="Pazzani C."/>
            <person name="Manzari C."/>
            <person name="Chiara M."/>
            <person name="Scrascia M."/>
        </authorList>
    </citation>
    <scope>NUCLEOTIDE SEQUENCE [LARGE SCALE GENOMIC DNA]</scope>
    <source>
        <strain evidence="14 15">H1</strain>
    </source>
</reference>
<dbReference type="GO" id="GO:0016853">
    <property type="term" value="F:isomerase activity"/>
    <property type="evidence" value="ECO:0007669"/>
    <property type="project" value="UniProtKB-KW"/>
</dbReference>
<evidence type="ECO:0000256" key="11">
    <source>
        <dbReference type="SAM" id="MobiDB-lite"/>
    </source>
</evidence>
<dbReference type="InterPro" id="IPR013825">
    <property type="entry name" value="Topo_IA_cen_sub2"/>
</dbReference>